<gene>
    <name evidence="1" type="ORF">GCM10007103_25630</name>
</gene>
<name>A0A918W163_9FLAO</name>
<evidence type="ECO:0000313" key="2">
    <source>
        <dbReference type="Proteomes" id="UP000610456"/>
    </source>
</evidence>
<reference evidence="1" key="2">
    <citation type="submission" date="2020-09" db="EMBL/GenBank/DDBJ databases">
        <authorList>
            <person name="Sun Q."/>
            <person name="Kim S."/>
        </authorList>
    </citation>
    <scope>NUCLEOTIDE SEQUENCE</scope>
    <source>
        <strain evidence="1">KCTC 12719</strain>
    </source>
</reference>
<dbReference type="EMBL" id="BMXB01000011">
    <property type="protein sequence ID" value="GHA43229.1"/>
    <property type="molecule type" value="Genomic_DNA"/>
</dbReference>
<dbReference type="RefSeq" id="WP_189605166.1">
    <property type="nucleotide sequence ID" value="NZ_BMXB01000011.1"/>
</dbReference>
<dbReference type="AlphaFoldDB" id="A0A918W163"/>
<evidence type="ECO:0000313" key="1">
    <source>
        <dbReference type="EMBL" id="GHA43229.1"/>
    </source>
</evidence>
<protein>
    <submittedName>
        <fullName evidence="1">Uncharacterized protein</fullName>
    </submittedName>
</protein>
<reference evidence="1" key="1">
    <citation type="journal article" date="2014" name="Int. J. Syst. Evol. Microbiol.">
        <title>Complete genome sequence of Corynebacterium casei LMG S-19264T (=DSM 44701T), isolated from a smear-ripened cheese.</title>
        <authorList>
            <consortium name="US DOE Joint Genome Institute (JGI-PGF)"/>
            <person name="Walter F."/>
            <person name="Albersmeier A."/>
            <person name="Kalinowski J."/>
            <person name="Ruckert C."/>
        </authorList>
    </citation>
    <scope>NUCLEOTIDE SEQUENCE</scope>
    <source>
        <strain evidence="1">KCTC 12719</strain>
    </source>
</reference>
<organism evidence="1 2">
    <name type="scientific">Salinimicrobium marinum</name>
    <dbReference type="NCBI Taxonomy" id="680283"/>
    <lineage>
        <taxon>Bacteria</taxon>
        <taxon>Pseudomonadati</taxon>
        <taxon>Bacteroidota</taxon>
        <taxon>Flavobacteriia</taxon>
        <taxon>Flavobacteriales</taxon>
        <taxon>Flavobacteriaceae</taxon>
        <taxon>Salinimicrobium</taxon>
    </lineage>
</organism>
<dbReference type="Proteomes" id="UP000610456">
    <property type="component" value="Unassembled WGS sequence"/>
</dbReference>
<comment type="caution">
    <text evidence="1">The sequence shown here is derived from an EMBL/GenBank/DDBJ whole genome shotgun (WGS) entry which is preliminary data.</text>
</comment>
<keyword evidence="2" id="KW-1185">Reference proteome</keyword>
<proteinExistence type="predicted"/>
<sequence>MKKFILILFLTTGVYGFTNSSETGSEKLSDVQLQFIKDNFNWNSEGLLIVNFRQPRNKCPYNQYKNLEKSYEWWVKNYSDLDLENIHNIYVYSNSKKSEAMIDGKNHFADLHNFFLTNFFSNDETCYGVLVINKRGEYRKKAGEYRKTEVREFINRLKQEL</sequence>
<accession>A0A918W163</accession>